<protein>
    <submittedName>
        <fullName evidence="1">Uncharacterized protein</fullName>
    </submittedName>
</protein>
<accession>A0ABS5F1G6</accession>
<proteinExistence type="predicted"/>
<evidence type="ECO:0000313" key="2">
    <source>
        <dbReference type="Proteomes" id="UP001196870"/>
    </source>
</evidence>
<gene>
    <name evidence="1" type="ORF">GXW71_18560</name>
</gene>
<keyword evidence="2" id="KW-1185">Reference proteome</keyword>
<dbReference type="RefSeq" id="WP_211854040.1">
    <property type="nucleotide sequence ID" value="NZ_JAAGBB010000022.1"/>
</dbReference>
<sequence length="201" mass="21750">MSPSEVLGFIRGPTTQRFLWTTVITIGSKTTGVGNFTIAQDARAQADQHDIFRISDGLPQANSHAFRAVSVPMRNRDTLAAGIDGLQLPNVGEDIMVTGMLTSCAFMYSTDKRNMHCAHIEPTRAVLPAGTNRGLDLGVTLTTANAPFTNDAGAVRFYTRVDYEGLHHVNILGVRRGDGWSLYVQGITPGTSTIVFAKQLI</sequence>
<name>A0ABS5F1G6_9PROT</name>
<comment type="caution">
    <text evidence="1">The sequence shown here is derived from an EMBL/GenBank/DDBJ whole genome shotgun (WGS) entry which is preliminary data.</text>
</comment>
<evidence type="ECO:0000313" key="1">
    <source>
        <dbReference type="EMBL" id="MBR0666369.1"/>
    </source>
</evidence>
<dbReference type="EMBL" id="JAAGBB010000022">
    <property type="protein sequence ID" value="MBR0666369.1"/>
    <property type="molecule type" value="Genomic_DNA"/>
</dbReference>
<organism evidence="1 2">
    <name type="scientific">Plastoroseomonas hellenica</name>
    <dbReference type="NCBI Taxonomy" id="2687306"/>
    <lineage>
        <taxon>Bacteria</taxon>
        <taxon>Pseudomonadati</taxon>
        <taxon>Pseudomonadota</taxon>
        <taxon>Alphaproteobacteria</taxon>
        <taxon>Acetobacterales</taxon>
        <taxon>Acetobacteraceae</taxon>
        <taxon>Plastoroseomonas</taxon>
    </lineage>
</organism>
<reference evidence="2" key="1">
    <citation type="journal article" date="2021" name="Syst. Appl. Microbiol.">
        <title>Roseomonas hellenica sp. nov., isolated from roots of wild-growing Alkanna tinctoria.</title>
        <authorList>
            <person name="Rat A."/>
            <person name="Naranjo H.D."/>
            <person name="Lebbe L."/>
            <person name="Cnockaert M."/>
            <person name="Krigas N."/>
            <person name="Grigoriadou K."/>
            <person name="Maloupa E."/>
            <person name="Willems A."/>
        </authorList>
    </citation>
    <scope>NUCLEOTIDE SEQUENCE [LARGE SCALE GENOMIC DNA]</scope>
    <source>
        <strain evidence="2">LMG 31523</strain>
    </source>
</reference>
<dbReference type="Proteomes" id="UP001196870">
    <property type="component" value="Unassembled WGS sequence"/>
</dbReference>